<accession>A0A8X6H6J0</accession>
<protein>
    <submittedName>
        <fullName evidence="2">Uncharacterized protein</fullName>
    </submittedName>
</protein>
<evidence type="ECO:0000256" key="1">
    <source>
        <dbReference type="SAM" id="SignalP"/>
    </source>
</evidence>
<keyword evidence="1" id="KW-0732">Signal</keyword>
<feature type="chain" id="PRO_5036479579" evidence="1">
    <location>
        <begin position="22"/>
        <end position="132"/>
    </location>
</feature>
<proteinExistence type="predicted"/>
<dbReference type="AlphaFoldDB" id="A0A8X6H6J0"/>
<sequence length="132" mass="15158">MIRFPIQFLVLSVIAVSSVIAIKGYDNDFMSFVVKADQCFSHSGDQELCDNYIDCKKNLPKPLYDAYMTCIHKIYPGGTLGKCNDKETLFGTPDQFHKKSDLSDDQKKQFDDYKECTHKLYQDCMKENGMQS</sequence>
<name>A0A8X6H6J0_TRICU</name>
<dbReference type="Proteomes" id="UP000887116">
    <property type="component" value="Unassembled WGS sequence"/>
</dbReference>
<gene>
    <name evidence="2" type="primary">NCL1_47421</name>
    <name evidence="2" type="ORF">TNCT_103961</name>
</gene>
<reference evidence="2" key="1">
    <citation type="submission" date="2020-07" db="EMBL/GenBank/DDBJ databases">
        <title>Multicomponent nature underlies the extraordinary mechanical properties of spider dragline silk.</title>
        <authorList>
            <person name="Kono N."/>
            <person name="Nakamura H."/>
            <person name="Mori M."/>
            <person name="Yoshida Y."/>
            <person name="Ohtoshi R."/>
            <person name="Malay A.D."/>
            <person name="Moran D.A.P."/>
            <person name="Tomita M."/>
            <person name="Numata K."/>
            <person name="Arakawa K."/>
        </authorList>
    </citation>
    <scope>NUCLEOTIDE SEQUENCE</scope>
</reference>
<evidence type="ECO:0000313" key="3">
    <source>
        <dbReference type="Proteomes" id="UP000887116"/>
    </source>
</evidence>
<evidence type="ECO:0000313" key="2">
    <source>
        <dbReference type="EMBL" id="GFQ80709.1"/>
    </source>
</evidence>
<feature type="signal peptide" evidence="1">
    <location>
        <begin position="1"/>
        <end position="21"/>
    </location>
</feature>
<keyword evidence="3" id="KW-1185">Reference proteome</keyword>
<dbReference type="EMBL" id="BMAO01032235">
    <property type="protein sequence ID" value="GFQ80709.1"/>
    <property type="molecule type" value="Genomic_DNA"/>
</dbReference>
<comment type="caution">
    <text evidence="2">The sequence shown here is derived from an EMBL/GenBank/DDBJ whole genome shotgun (WGS) entry which is preliminary data.</text>
</comment>
<organism evidence="2 3">
    <name type="scientific">Trichonephila clavata</name>
    <name type="common">Joro spider</name>
    <name type="synonym">Nephila clavata</name>
    <dbReference type="NCBI Taxonomy" id="2740835"/>
    <lineage>
        <taxon>Eukaryota</taxon>
        <taxon>Metazoa</taxon>
        <taxon>Ecdysozoa</taxon>
        <taxon>Arthropoda</taxon>
        <taxon>Chelicerata</taxon>
        <taxon>Arachnida</taxon>
        <taxon>Araneae</taxon>
        <taxon>Araneomorphae</taxon>
        <taxon>Entelegynae</taxon>
        <taxon>Araneoidea</taxon>
        <taxon>Nephilidae</taxon>
        <taxon>Trichonephila</taxon>
    </lineage>
</organism>